<evidence type="ECO:0000313" key="13">
    <source>
        <dbReference type="Proteomes" id="UP000030678"/>
    </source>
</evidence>
<evidence type="ECO:0000313" key="12">
    <source>
        <dbReference type="EMBL" id="ETI21932.1"/>
    </source>
</evidence>
<feature type="transmembrane region" description="Helical" evidence="10">
    <location>
        <begin position="387"/>
        <end position="409"/>
    </location>
</feature>
<organism evidence="12 13">
    <name type="scientific">Cladophialophora carrionii CBS 160.54</name>
    <dbReference type="NCBI Taxonomy" id="1279043"/>
    <lineage>
        <taxon>Eukaryota</taxon>
        <taxon>Fungi</taxon>
        <taxon>Dikarya</taxon>
        <taxon>Ascomycota</taxon>
        <taxon>Pezizomycotina</taxon>
        <taxon>Eurotiomycetes</taxon>
        <taxon>Chaetothyriomycetidae</taxon>
        <taxon>Chaetothyriales</taxon>
        <taxon>Herpotrichiellaceae</taxon>
        <taxon>Cladophialophora</taxon>
    </lineage>
</organism>
<evidence type="ECO:0000256" key="7">
    <source>
        <dbReference type="ARBA" id="ARBA00049119"/>
    </source>
</evidence>
<dbReference type="AlphaFoldDB" id="V9D7J5"/>
<evidence type="ECO:0000256" key="3">
    <source>
        <dbReference type="ARBA" id="ARBA00022448"/>
    </source>
</evidence>
<evidence type="ECO:0000256" key="2">
    <source>
        <dbReference type="ARBA" id="ARBA00010992"/>
    </source>
</evidence>
<dbReference type="InterPro" id="IPR003663">
    <property type="entry name" value="Sugar/inositol_transpt"/>
</dbReference>
<dbReference type="PROSITE" id="PS50850">
    <property type="entry name" value="MFS"/>
    <property type="match status" value="1"/>
</dbReference>
<evidence type="ECO:0000259" key="11">
    <source>
        <dbReference type="PROSITE" id="PS50850"/>
    </source>
</evidence>
<feature type="transmembrane region" description="Helical" evidence="10">
    <location>
        <begin position="188"/>
        <end position="210"/>
    </location>
</feature>
<dbReference type="InterPro" id="IPR005829">
    <property type="entry name" value="Sugar_transporter_CS"/>
</dbReference>
<dbReference type="FunFam" id="1.20.1250.20:FF:000073">
    <property type="entry name" value="MFS myo-inositol transporter, putative"/>
    <property type="match status" value="1"/>
</dbReference>
<sequence>MPIQPEQYKREEVELEEMPAARDDDTSPDAPLIADHQRHDNERTTASVTVEHSGNTFIWALTVSACISGLLFGYDTGVISSTLVSIGTDLSGRTLTTLDKGLITSCTSLFALVASPVAGVLADKVGRKNIILFADALFTAGALWQALTSSLWGMILGRSIVGLAIGGASLIVPLYISELAPSHLRGRLVTVSLLFITGGQVIAYLIGWAFSTMPGGWRWMVGLGSAPALAQLVMLAFMPETPRFLAKVHRETEARAVLTKVYRGMTDKPDDLVTQIILAIRKELLDEEEAHAQLRHLPESKAPFLINPTLQSLLLHPPHARALTITCSLQSLQQLCGFNSLMYFSATIFQLLGFESPTLTSLSVAGTNFLFTIAAFNLIDRIGRRRILLLTIPFMALGLLLCAVAFAFIRLPADDDKVDARAPNRNPYGDPIPRLPAISILVAMIIYVSNYAMGLGPVPWQQSELFPLSVRSLGSSLATATNWLCNTVVGLTFLPMMDFLGPQWTFVCYAAVCAVGWVVVWCIYPETMGLGLEDVGELLRHGWGVKESLQRVDRHRARNRLGGEN</sequence>
<dbReference type="InterPro" id="IPR020846">
    <property type="entry name" value="MFS_dom"/>
</dbReference>
<dbReference type="PRINTS" id="PR00171">
    <property type="entry name" value="SUGRTRNSPORT"/>
</dbReference>
<proteinExistence type="inferred from homology"/>
<reference evidence="12 13" key="1">
    <citation type="submission" date="2013-03" db="EMBL/GenBank/DDBJ databases">
        <title>The Genome Sequence of Cladophialophora carrionii CBS 160.54.</title>
        <authorList>
            <consortium name="The Broad Institute Genomics Platform"/>
            <person name="Cuomo C."/>
            <person name="de Hoog S."/>
            <person name="Gorbushina A."/>
            <person name="Walker B."/>
            <person name="Young S.K."/>
            <person name="Zeng Q."/>
            <person name="Gargeya S."/>
            <person name="Fitzgerald M."/>
            <person name="Haas B."/>
            <person name="Abouelleil A."/>
            <person name="Allen A.W."/>
            <person name="Alvarado L."/>
            <person name="Arachchi H.M."/>
            <person name="Berlin A.M."/>
            <person name="Chapman S.B."/>
            <person name="Gainer-Dewar J."/>
            <person name="Goldberg J."/>
            <person name="Griggs A."/>
            <person name="Gujja S."/>
            <person name="Hansen M."/>
            <person name="Howarth C."/>
            <person name="Imamovic A."/>
            <person name="Ireland A."/>
            <person name="Larimer J."/>
            <person name="McCowan C."/>
            <person name="Murphy C."/>
            <person name="Pearson M."/>
            <person name="Poon T.W."/>
            <person name="Priest M."/>
            <person name="Roberts A."/>
            <person name="Saif S."/>
            <person name="Shea T."/>
            <person name="Sisk P."/>
            <person name="Sykes S."/>
            <person name="Wortman J."/>
            <person name="Nusbaum C."/>
            <person name="Birren B."/>
        </authorList>
    </citation>
    <scope>NUCLEOTIDE SEQUENCE [LARGE SCALE GENOMIC DNA]</scope>
    <source>
        <strain evidence="12 13">CBS 160.54</strain>
    </source>
</reference>
<accession>V9D7J5</accession>
<feature type="transmembrane region" description="Helical" evidence="10">
    <location>
        <begin position="465"/>
        <end position="484"/>
    </location>
</feature>
<dbReference type="PROSITE" id="PS00217">
    <property type="entry name" value="SUGAR_TRANSPORT_2"/>
    <property type="match status" value="1"/>
</dbReference>
<keyword evidence="5 10" id="KW-1133">Transmembrane helix</keyword>
<comment type="similarity">
    <text evidence="2 8">Belongs to the major facilitator superfamily. Sugar transporter (TC 2.A.1.1) family.</text>
</comment>
<dbReference type="GeneID" id="19984495"/>
<dbReference type="SUPFAM" id="SSF103473">
    <property type="entry name" value="MFS general substrate transporter"/>
    <property type="match status" value="1"/>
</dbReference>
<evidence type="ECO:0000256" key="9">
    <source>
        <dbReference type="SAM" id="MobiDB-lite"/>
    </source>
</evidence>
<dbReference type="OrthoDB" id="6339427at2759"/>
<dbReference type="PROSITE" id="PS00216">
    <property type="entry name" value="SUGAR_TRANSPORT_1"/>
    <property type="match status" value="2"/>
</dbReference>
<keyword evidence="4 10" id="KW-0812">Transmembrane</keyword>
<evidence type="ECO:0000256" key="10">
    <source>
        <dbReference type="SAM" id="Phobius"/>
    </source>
</evidence>
<comment type="subcellular location">
    <subcellularLocation>
        <location evidence="1">Membrane</location>
        <topology evidence="1">Multi-pass membrane protein</topology>
    </subcellularLocation>
</comment>
<protein>
    <recommendedName>
        <fullName evidence="11">Major facilitator superfamily (MFS) profile domain-containing protein</fullName>
    </recommendedName>
</protein>
<dbReference type="NCBIfam" id="TIGR00879">
    <property type="entry name" value="SP"/>
    <property type="match status" value="1"/>
</dbReference>
<keyword evidence="6 10" id="KW-0472">Membrane</keyword>
<dbReference type="EMBL" id="KB822706">
    <property type="protein sequence ID" value="ETI21932.1"/>
    <property type="molecule type" value="Genomic_DNA"/>
</dbReference>
<feature type="transmembrane region" description="Helical" evidence="10">
    <location>
        <begin position="504"/>
        <end position="524"/>
    </location>
</feature>
<feature type="domain" description="Major facilitator superfamily (MFS) profile" evidence="11">
    <location>
        <begin position="61"/>
        <end position="528"/>
    </location>
</feature>
<feature type="transmembrane region" description="Helical" evidence="10">
    <location>
        <begin position="359"/>
        <end position="380"/>
    </location>
</feature>
<dbReference type="VEuPathDB" id="FungiDB:G647_06002"/>
<comment type="catalytic activity">
    <reaction evidence="7">
        <text>myo-inositol(out) + H(+)(out) = myo-inositol(in) + H(+)(in)</text>
        <dbReference type="Rhea" id="RHEA:60364"/>
        <dbReference type="ChEBI" id="CHEBI:15378"/>
        <dbReference type="ChEBI" id="CHEBI:17268"/>
    </reaction>
</comment>
<feature type="transmembrane region" description="Helical" evidence="10">
    <location>
        <begin position="335"/>
        <end position="353"/>
    </location>
</feature>
<dbReference type="PANTHER" id="PTHR48020">
    <property type="entry name" value="PROTON MYO-INOSITOL COTRANSPORTER"/>
    <property type="match status" value="1"/>
</dbReference>
<dbReference type="PANTHER" id="PTHR48020:SF12">
    <property type="entry name" value="PROTON MYO-INOSITOL COTRANSPORTER"/>
    <property type="match status" value="1"/>
</dbReference>
<feature type="transmembrane region" description="Helical" evidence="10">
    <location>
        <begin position="435"/>
        <end position="453"/>
    </location>
</feature>
<feature type="transmembrane region" description="Helical" evidence="10">
    <location>
        <begin position="129"/>
        <end position="147"/>
    </location>
</feature>
<evidence type="ECO:0000256" key="6">
    <source>
        <dbReference type="ARBA" id="ARBA00023136"/>
    </source>
</evidence>
<evidence type="ECO:0000256" key="5">
    <source>
        <dbReference type="ARBA" id="ARBA00022989"/>
    </source>
</evidence>
<dbReference type="GO" id="GO:0016020">
    <property type="term" value="C:membrane"/>
    <property type="evidence" value="ECO:0007669"/>
    <property type="project" value="UniProtKB-SubCell"/>
</dbReference>
<dbReference type="Proteomes" id="UP000030678">
    <property type="component" value="Unassembled WGS sequence"/>
</dbReference>
<dbReference type="InterPro" id="IPR036259">
    <property type="entry name" value="MFS_trans_sf"/>
</dbReference>
<feature type="region of interest" description="Disordered" evidence="9">
    <location>
        <begin position="1"/>
        <end position="43"/>
    </location>
</feature>
<gene>
    <name evidence="12" type="ORF">G647_06002</name>
</gene>
<dbReference type="HOGENOM" id="CLU_001265_30_5_1"/>
<dbReference type="GO" id="GO:1904679">
    <property type="term" value="P:myo-inositol import across plasma membrane"/>
    <property type="evidence" value="ECO:0007669"/>
    <property type="project" value="TreeGrafter"/>
</dbReference>
<dbReference type="RefSeq" id="XP_008728549.1">
    <property type="nucleotide sequence ID" value="XM_008730327.1"/>
</dbReference>
<dbReference type="Gene3D" id="1.20.1250.20">
    <property type="entry name" value="MFS general substrate transporter like domains"/>
    <property type="match status" value="1"/>
</dbReference>
<name>V9D7J5_9EURO</name>
<feature type="transmembrane region" description="Helical" evidence="10">
    <location>
        <begin position="153"/>
        <end position="176"/>
    </location>
</feature>
<evidence type="ECO:0000256" key="1">
    <source>
        <dbReference type="ARBA" id="ARBA00004141"/>
    </source>
</evidence>
<dbReference type="InterPro" id="IPR050814">
    <property type="entry name" value="Myo-inositol_Transporter"/>
</dbReference>
<keyword evidence="3 8" id="KW-0813">Transport</keyword>
<feature type="transmembrane region" description="Helical" evidence="10">
    <location>
        <begin position="57"/>
        <end position="74"/>
    </location>
</feature>
<feature type="transmembrane region" description="Helical" evidence="10">
    <location>
        <begin position="216"/>
        <end position="237"/>
    </location>
</feature>
<dbReference type="GO" id="GO:0005366">
    <property type="term" value="F:myo-inositol:proton symporter activity"/>
    <property type="evidence" value="ECO:0007669"/>
    <property type="project" value="TreeGrafter"/>
</dbReference>
<dbReference type="Pfam" id="PF00083">
    <property type="entry name" value="Sugar_tr"/>
    <property type="match status" value="1"/>
</dbReference>
<evidence type="ECO:0000256" key="4">
    <source>
        <dbReference type="ARBA" id="ARBA00022692"/>
    </source>
</evidence>
<dbReference type="InterPro" id="IPR005828">
    <property type="entry name" value="MFS_sugar_transport-like"/>
</dbReference>
<evidence type="ECO:0000256" key="8">
    <source>
        <dbReference type="RuleBase" id="RU003346"/>
    </source>
</evidence>
<feature type="transmembrane region" description="Helical" evidence="10">
    <location>
        <begin position="102"/>
        <end position="122"/>
    </location>
</feature>